<dbReference type="InterPro" id="IPR015421">
    <property type="entry name" value="PyrdxlP-dep_Trfase_major"/>
</dbReference>
<protein>
    <recommendedName>
        <fullName evidence="3">Aminotransferase</fullName>
        <ecNumber evidence="3">2.6.1.-</ecNumber>
    </recommendedName>
</protein>
<comment type="cofactor">
    <cofactor evidence="1 3">
        <name>pyridoxal 5'-phosphate</name>
        <dbReference type="ChEBI" id="CHEBI:597326"/>
    </cofactor>
</comment>
<sequence>MAHPIDRLEISSVSITCSQNGGDGVYLEENVRPQIMAMMRPKHGGDVWGKGNILDYSSNVNPFGHPERLNEYIEKASKELMNYPDDSSLAIKEAIAERYAVDTSNIIVGAGSAEIIRLFPEVFVSPGDKVLMPHPTFSEYSFGCRLMGARIIDVPLPEENEFRPDIGSIINSLDGVKAVYLCNPNNPTGKIVPRKDVLELVSEAERKHTIVFLDETLLELSKTDKDVSCVDTIDSYQNLFIIRSFTKSFAMPGLRIGYGFGNKELIRYMDTGRLTWNLGTIEQRVGTMLMKNEQAHVKKAVDMLESEKIRMHSEMNRIFPYAVPDTDSYFFFCPLYKLGVKSPEFRKVMLENGILVRDCSSFNSPCENYSRFCVKTPAMNDIFLKSLKETVDFFRGR</sequence>
<dbReference type="PROSITE" id="PS00105">
    <property type="entry name" value="AA_TRANSFER_CLASS_1"/>
    <property type="match status" value="1"/>
</dbReference>
<dbReference type="GO" id="GO:0008483">
    <property type="term" value="F:transaminase activity"/>
    <property type="evidence" value="ECO:0007669"/>
    <property type="project" value="UniProtKB-KW"/>
</dbReference>
<keyword evidence="3" id="KW-0032">Aminotransferase</keyword>
<evidence type="ECO:0000313" key="6">
    <source>
        <dbReference type="Proteomes" id="UP000752814"/>
    </source>
</evidence>
<evidence type="ECO:0000256" key="1">
    <source>
        <dbReference type="ARBA" id="ARBA00001933"/>
    </source>
</evidence>
<dbReference type="GO" id="GO:0030170">
    <property type="term" value="F:pyridoxal phosphate binding"/>
    <property type="evidence" value="ECO:0007669"/>
    <property type="project" value="InterPro"/>
</dbReference>
<feature type="domain" description="Aminotransferase class I/classII large" evidence="4">
    <location>
        <begin position="53"/>
        <end position="387"/>
    </location>
</feature>
<evidence type="ECO:0000256" key="2">
    <source>
        <dbReference type="ARBA" id="ARBA00022898"/>
    </source>
</evidence>
<dbReference type="InterPro" id="IPR004838">
    <property type="entry name" value="NHTrfase_class1_PyrdxlP-BS"/>
</dbReference>
<evidence type="ECO:0000256" key="3">
    <source>
        <dbReference type="RuleBase" id="RU000481"/>
    </source>
</evidence>
<dbReference type="Gene3D" id="3.40.640.10">
    <property type="entry name" value="Type I PLP-dependent aspartate aminotransferase-like (Major domain)"/>
    <property type="match status" value="1"/>
</dbReference>
<accession>A0A8J8PF82</accession>
<dbReference type="Gene3D" id="3.90.1150.10">
    <property type="entry name" value="Aspartate Aminotransferase, domain 1"/>
    <property type="match status" value="1"/>
</dbReference>
<dbReference type="PANTHER" id="PTHR42885:SF1">
    <property type="entry name" value="THREONINE-PHOSPHATE DECARBOXYLASE"/>
    <property type="match status" value="1"/>
</dbReference>
<comment type="similarity">
    <text evidence="3">Belongs to the class-I pyridoxal-phosphate-dependent aminotransferase family.</text>
</comment>
<dbReference type="SUPFAM" id="SSF53383">
    <property type="entry name" value="PLP-dependent transferases"/>
    <property type="match status" value="1"/>
</dbReference>
<dbReference type="Pfam" id="PF00155">
    <property type="entry name" value="Aminotran_1_2"/>
    <property type="match status" value="1"/>
</dbReference>
<comment type="caution">
    <text evidence="5">The sequence shown here is derived from an EMBL/GenBank/DDBJ whole genome shotgun (WGS) entry which is preliminary data.</text>
</comment>
<dbReference type="InterPro" id="IPR015424">
    <property type="entry name" value="PyrdxlP-dep_Trfase"/>
</dbReference>
<evidence type="ECO:0000259" key="4">
    <source>
        <dbReference type="Pfam" id="PF00155"/>
    </source>
</evidence>
<dbReference type="InterPro" id="IPR004839">
    <property type="entry name" value="Aminotransferase_I/II_large"/>
</dbReference>
<dbReference type="CDD" id="cd00609">
    <property type="entry name" value="AAT_like"/>
    <property type="match status" value="1"/>
</dbReference>
<name>A0A8J8PF82_9ARCH</name>
<keyword evidence="2" id="KW-0663">Pyridoxal phosphate</keyword>
<reference evidence="5" key="1">
    <citation type="submission" date="2016-03" db="EMBL/GenBank/DDBJ databases">
        <authorList>
            <person name="Borrel G."/>
            <person name="Mccann A."/>
            <person name="O'Toole P.W."/>
        </authorList>
    </citation>
    <scope>NUCLEOTIDE SEQUENCE</scope>
    <source>
        <strain evidence="5">183</strain>
    </source>
</reference>
<dbReference type="Proteomes" id="UP000752814">
    <property type="component" value="Unassembled WGS sequence"/>
</dbReference>
<dbReference type="AlphaFoldDB" id="A0A8J8PF82"/>
<evidence type="ECO:0000313" key="5">
    <source>
        <dbReference type="EMBL" id="TQS82062.1"/>
    </source>
</evidence>
<keyword evidence="3" id="KW-0808">Transferase</keyword>
<dbReference type="EMBL" id="LVVT01000018">
    <property type="protein sequence ID" value="TQS82062.1"/>
    <property type="molecule type" value="Genomic_DNA"/>
</dbReference>
<gene>
    <name evidence="5" type="ORF">A3207_08100</name>
</gene>
<dbReference type="PANTHER" id="PTHR42885">
    <property type="entry name" value="HISTIDINOL-PHOSPHATE AMINOTRANSFERASE-RELATED"/>
    <property type="match status" value="1"/>
</dbReference>
<dbReference type="InterPro" id="IPR015422">
    <property type="entry name" value="PyrdxlP-dep_Trfase_small"/>
</dbReference>
<dbReference type="EC" id="2.6.1.-" evidence="3"/>
<organism evidence="5 6">
    <name type="scientific">Candidatus Methanomassiliicoccus intestinalis</name>
    <dbReference type="NCBI Taxonomy" id="1406512"/>
    <lineage>
        <taxon>Archaea</taxon>
        <taxon>Methanobacteriati</taxon>
        <taxon>Thermoplasmatota</taxon>
        <taxon>Thermoplasmata</taxon>
        <taxon>Methanomassiliicoccales</taxon>
        <taxon>Methanomassiliicoccaceae</taxon>
        <taxon>Methanomassiliicoccus</taxon>
    </lineage>
</organism>
<proteinExistence type="inferred from homology"/>